<evidence type="ECO:0000313" key="2">
    <source>
        <dbReference type="Proteomes" id="UP000230025"/>
    </source>
</evidence>
<sequence length="132" mass="14510">ELGNRVIQLKSDDAPATIKEGTKLYNDILVNPNLSSRSKLSFMNTVQTKINGAQLNASKFQDDYIIQTQKMMSPAQAGLFGIDYVTKPDGVKSLPPNATTADIAKHINTFAIPYLSASRDYFKVQSKRNAGK</sequence>
<feature type="non-terminal residue" evidence="1">
    <location>
        <position position="1"/>
    </location>
</feature>
<dbReference type="AlphaFoldDB" id="A0A2M7GYK7"/>
<dbReference type="Proteomes" id="UP000230025">
    <property type="component" value="Unassembled WGS sequence"/>
</dbReference>
<protein>
    <submittedName>
        <fullName evidence="1">Uncharacterized protein</fullName>
    </submittedName>
</protein>
<proteinExistence type="predicted"/>
<evidence type="ECO:0000313" key="1">
    <source>
        <dbReference type="EMBL" id="PIW33445.1"/>
    </source>
</evidence>
<organism evidence="1 2">
    <name type="scientific">bacterium (Candidatus Ratteibacteria) CG15_BIG_FIL_POST_REV_8_21_14_020_41_12</name>
    <dbReference type="NCBI Taxonomy" id="2014291"/>
    <lineage>
        <taxon>Bacteria</taxon>
        <taxon>Candidatus Ratteibacteria</taxon>
    </lineage>
</organism>
<accession>A0A2M7GYK7</accession>
<name>A0A2M7GYK7_9BACT</name>
<gene>
    <name evidence="1" type="ORF">COW28_03960</name>
</gene>
<comment type="caution">
    <text evidence="1">The sequence shown here is derived from an EMBL/GenBank/DDBJ whole genome shotgun (WGS) entry which is preliminary data.</text>
</comment>
<dbReference type="EMBL" id="PFFY01000187">
    <property type="protein sequence ID" value="PIW33445.1"/>
    <property type="molecule type" value="Genomic_DNA"/>
</dbReference>
<feature type="non-terminal residue" evidence="1">
    <location>
        <position position="132"/>
    </location>
</feature>
<reference evidence="2" key="1">
    <citation type="submission" date="2017-09" db="EMBL/GenBank/DDBJ databases">
        <title>Depth-based differentiation of microbial function through sediment-hosted aquifers and enrichment of novel symbionts in the deep terrestrial subsurface.</title>
        <authorList>
            <person name="Probst A.J."/>
            <person name="Ladd B."/>
            <person name="Jarett J.K."/>
            <person name="Geller-Mcgrath D.E."/>
            <person name="Sieber C.M.K."/>
            <person name="Emerson J.B."/>
            <person name="Anantharaman K."/>
            <person name="Thomas B.C."/>
            <person name="Malmstrom R."/>
            <person name="Stieglmeier M."/>
            <person name="Klingl A."/>
            <person name="Woyke T."/>
            <person name="Ryan C.M."/>
            <person name="Banfield J.F."/>
        </authorList>
    </citation>
    <scope>NUCLEOTIDE SEQUENCE [LARGE SCALE GENOMIC DNA]</scope>
</reference>